<dbReference type="PANTHER" id="PTHR37984:SF5">
    <property type="entry name" value="PROTEIN NYNRIN-LIKE"/>
    <property type="match status" value="1"/>
</dbReference>
<gene>
    <name evidence="3" type="primary">LOC115227166</name>
</gene>
<evidence type="ECO:0000313" key="3">
    <source>
        <dbReference type="RefSeq" id="XP_029653938.1"/>
    </source>
</evidence>
<keyword evidence="2" id="KW-1185">Reference proteome</keyword>
<organism evidence="2 3">
    <name type="scientific">Octopus sinensis</name>
    <name type="common">East Asian common octopus</name>
    <dbReference type="NCBI Taxonomy" id="2607531"/>
    <lineage>
        <taxon>Eukaryota</taxon>
        <taxon>Metazoa</taxon>
        <taxon>Spiralia</taxon>
        <taxon>Lophotrochozoa</taxon>
        <taxon>Mollusca</taxon>
        <taxon>Cephalopoda</taxon>
        <taxon>Coleoidea</taxon>
        <taxon>Octopodiformes</taxon>
        <taxon>Octopoda</taxon>
        <taxon>Incirrata</taxon>
        <taxon>Octopodidae</taxon>
        <taxon>Octopus</taxon>
    </lineage>
</organism>
<feature type="domain" description="Integrase catalytic" evidence="1">
    <location>
        <begin position="124"/>
        <end position="296"/>
    </location>
</feature>
<proteinExistence type="predicted"/>
<dbReference type="PROSITE" id="PS50994">
    <property type="entry name" value="INTEGRASE"/>
    <property type="match status" value="1"/>
</dbReference>
<dbReference type="GO" id="GO:0015074">
    <property type="term" value="P:DNA integration"/>
    <property type="evidence" value="ECO:0007669"/>
    <property type="project" value="InterPro"/>
</dbReference>
<name>A0A6P7TQC8_9MOLL</name>
<dbReference type="AlphaFoldDB" id="A0A6P7TQC8"/>
<dbReference type="Proteomes" id="UP000515154">
    <property type="component" value="Unplaced"/>
</dbReference>
<dbReference type="GO" id="GO:0003676">
    <property type="term" value="F:nucleic acid binding"/>
    <property type="evidence" value="ECO:0007669"/>
    <property type="project" value="InterPro"/>
</dbReference>
<dbReference type="Gene3D" id="3.30.420.10">
    <property type="entry name" value="Ribonuclease H-like superfamily/Ribonuclease H"/>
    <property type="match status" value="1"/>
</dbReference>
<reference evidence="3" key="1">
    <citation type="submission" date="2025-08" db="UniProtKB">
        <authorList>
            <consortium name="RefSeq"/>
        </authorList>
    </citation>
    <scope>IDENTIFICATION</scope>
</reference>
<evidence type="ECO:0000313" key="2">
    <source>
        <dbReference type="Proteomes" id="UP000515154"/>
    </source>
</evidence>
<dbReference type="InterPro" id="IPR012337">
    <property type="entry name" value="RNaseH-like_sf"/>
</dbReference>
<dbReference type="InterPro" id="IPR036397">
    <property type="entry name" value="RNaseH_sf"/>
</dbReference>
<dbReference type="RefSeq" id="XP_029653938.1">
    <property type="nucleotide sequence ID" value="XM_029798078.1"/>
</dbReference>
<evidence type="ECO:0000259" key="1">
    <source>
        <dbReference type="PROSITE" id="PS50994"/>
    </source>
</evidence>
<protein>
    <submittedName>
        <fullName evidence="3">KRAB-A domain-containing protein 2-like</fullName>
    </submittedName>
</protein>
<sequence>MRHCDLTHERVQQIIEYLRNGTYPDPCSQSKRNFRKTAKRFVLKRFESPEILYYRAAPGVLLRVFSSSEMNEKIQSIYEVHKSNGHPGRDRLMGLLKKIVYGVNRREVMRVLQSCPICKAKNLMNTRPVIQPIRAFSVRERYIFDLIDLRHYTEFNQGYSWLLVGLDSFSKFCWTSPLKTKRAKEVIEKIRDVILIFGKPLILHTDNGKEFVNSTAIEMCNAFNIKHVRGRARCPWVQGQVERLNQTLKNMLSSTGISRGNNYNWCGILREITSAYNNMVHSTTKNTPFRLMFGPSASETIYVHYSEPEINQLLGEIDSLNNTEISPELEIEYSKWIFKVKEEDRCLAIKSSDKAAEKMARRRKWANDVEVYEVGMKVVRKVFVDSNIHTRKGLCLQ</sequence>
<dbReference type="InterPro" id="IPR050951">
    <property type="entry name" value="Retrovirus_Pol_polyprotein"/>
</dbReference>
<dbReference type="PANTHER" id="PTHR37984">
    <property type="entry name" value="PROTEIN CBG26694"/>
    <property type="match status" value="1"/>
</dbReference>
<dbReference type="KEGG" id="osn:115227166"/>
<accession>A0A6P7TQC8</accession>
<dbReference type="InterPro" id="IPR001584">
    <property type="entry name" value="Integrase_cat-core"/>
</dbReference>
<dbReference type="SUPFAM" id="SSF53098">
    <property type="entry name" value="Ribonuclease H-like"/>
    <property type="match status" value="1"/>
</dbReference>
<dbReference type="Pfam" id="PF00665">
    <property type="entry name" value="rve"/>
    <property type="match status" value="1"/>
</dbReference>